<evidence type="ECO:0000313" key="2">
    <source>
        <dbReference type="Proteomes" id="UP000318081"/>
    </source>
</evidence>
<proteinExistence type="predicted"/>
<protein>
    <submittedName>
        <fullName evidence="1">Uncharacterized protein</fullName>
    </submittedName>
</protein>
<keyword evidence="2" id="KW-1185">Reference proteome</keyword>
<organism evidence="1 2">
    <name type="scientific">Stieleria magnilauensis</name>
    <dbReference type="NCBI Taxonomy" id="2527963"/>
    <lineage>
        <taxon>Bacteria</taxon>
        <taxon>Pseudomonadati</taxon>
        <taxon>Planctomycetota</taxon>
        <taxon>Planctomycetia</taxon>
        <taxon>Pirellulales</taxon>
        <taxon>Pirellulaceae</taxon>
        <taxon>Stieleria</taxon>
    </lineage>
</organism>
<evidence type="ECO:0000313" key="1">
    <source>
        <dbReference type="EMBL" id="QDV88616.1"/>
    </source>
</evidence>
<sequence length="79" mass="8415">MLEPVTLATALAASSGNGEIVALSSYEKPPDRVNRVPTPGPRERIKDVSTTMLRCVDNDAQGGECPKSLAVTDFKTARL</sequence>
<reference evidence="1 2" key="1">
    <citation type="submission" date="2019-02" db="EMBL/GenBank/DDBJ databases">
        <title>Deep-cultivation of Planctomycetes and their phenomic and genomic characterization uncovers novel biology.</title>
        <authorList>
            <person name="Wiegand S."/>
            <person name="Jogler M."/>
            <person name="Boedeker C."/>
            <person name="Pinto D."/>
            <person name="Vollmers J."/>
            <person name="Rivas-Marin E."/>
            <person name="Kohn T."/>
            <person name="Peeters S.H."/>
            <person name="Heuer A."/>
            <person name="Rast P."/>
            <person name="Oberbeckmann S."/>
            <person name="Bunk B."/>
            <person name="Jeske O."/>
            <person name="Meyerdierks A."/>
            <person name="Storesund J.E."/>
            <person name="Kallscheuer N."/>
            <person name="Luecker S."/>
            <person name="Lage O.M."/>
            <person name="Pohl T."/>
            <person name="Merkel B.J."/>
            <person name="Hornburger P."/>
            <person name="Mueller R.-W."/>
            <person name="Bruemmer F."/>
            <person name="Labrenz M."/>
            <person name="Spormann A.M."/>
            <person name="Op den Camp H."/>
            <person name="Overmann J."/>
            <person name="Amann R."/>
            <person name="Jetten M.S.M."/>
            <person name="Mascher T."/>
            <person name="Medema M.H."/>
            <person name="Devos D.P."/>
            <person name="Kaster A.-K."/>
            <person name="Ovreas L."/>
            <person name="Rohde M."/>
            <person name="Galperin M.Y."/>
            <person name="Jogler C."/>
        </authorList>
    </citation>
    <scope>NUCLEOTIDE SEQUENCE [LARGE SCALE GENOMIC DNA]</scope>
    <source>
        <strain evidence="1 2">TBK1r</strain>
    </source>
</reference>
<gene>
    <name evidence="1" type="ORF">TBK1r_76510</name>
</gene>
<accession>A0ABX5Y3N6</accession>
<dbReference type="Proteomes" id="UP000318081">
    <property type="component" value="Chromosome"/>
</dbReference>
<name>A0ABX5Y3N6_9BACT</name>
<dbReference type="EMBL" id="CP036432">
    <property type="protein sequence ID" value="QDV88616.1"/>
    <property type="molecule type" value="Genomic_DNA"/>
</dbReference>